<gene>
    <name evidence="1" type="ORF">EFA69_06110</name>
</gene>
<dbReference type="AlphaFoldDB" id="A0A3M9N1U5"/>
<keyword evidence="2" id="KW-1185">Reference proteome</keyword>
<organism evidence="1 2">
    <name type="scientific">Rufibacter immobilis</name>
    <dbReference type="NCBI Taxonomy" id="1348778"/>
    <lineage>
        <taxon>Bacteria</taxon>
        <taxon>Pseudomonadati</taxon>
        <taxon>Bacteroidota</taxon>
        <taxon>Cytophagia</taxon>
        <taxon>Cytophagales</taxon>
        <taxon>Hymenobacteraceae</taxon>
        <taxon>Rufibacter</taxon>
    </lineage>
</organism>
<dbReference type="Gene3D" id="1.10.10.10">
    <property type="entry name" value="Winged helix-like DNA-binding domain superfamily/Winged helix DNA-binding domain"/>
    <property type="match status" value="1"/>
</dbReference>
<proteinExistence type="predicted"/>
<comment type="caution">
    <text evidence="1">The sequence shown here is derived from an EMBL/GenBank/DDBJ whole genome shotgun (WGS) entry which is preliminary data.</text>
</comment>
<reference evidence="1 2" key="1">
    <citation type="submission" date="2018-11" db="EMBL/GenBank/DDBJ databases">
        <title>Rufibacter latericius sp. nov., isolated from water in Baiyang Lake.</title>
        <authorList>
            <person name="Yang Y."/>
        </authorList>
    </citation>
    <scope>NUCLEOTIDE SEQUENCE [LARGE SCALE GENOMIC DNA]</scope>
    <source>
        <strain evidence="1 2">MCC P1</strain>
    </source>
</reference>
<dbReference type="Proteomes" id="UP000271010">
    <property type="component" value="Unassembled WGS sequence"/>
</dbReference>
<dbReference type="InterPro" id="IPR036388">
    <property type="entry name" value="WH-like_DNA-bd_sf"/>
</dbReference>
<sequence length="163" mass="18839">MRINLSEDERSFLALLKHFKVTASTPVMEPSIIHTKDRFLSPLASSNVYSIIESLIDKDIIRIQNNGKFNSYYLTEEGASQVYGTFDLEQGVSQFMQIFQHFRVQSGHVLVLGSIMATRDQFLSPVYNERIEEIIEKAVGDDLIKMEDNFYRLTAKGEKYLYR</sequence>
<dbReference type="RefSeq" id="WP_123132224.1">
    <property type="nucleotide sequence ID" value="NZ_RJJE01000004.1"/>
</dbReference>
<accession>A0A3M9N1U5</accession>
<name>A0A3M9N1U5_9BACT</name>
<evidence type="ECO:0000313" key="2">
    <source>
        <dbReference type="Proteomes" id="UP000271010"/>
    </source>
</evidence>
<dbReference type="EMBL" id="RJJE01000004">
    <property type="protein sequence ID" value="RNI31771.1"/>
    <property type="molecule type" value="Genomic_DNA"/>
</dbReference>
<evidence type="ECO:0000313" key="1">
    <source>
        <dbReference type="EMBL" id="RNI31771.1"/>
    </source>
</evidence>
<protein>
    <submittedName>
        <fullName evidence="1">Uncharacterized protein</fullName>
    </submittedName>
</protein>